<reference evidence="3 4" key="1">
    <citation type="submission" date="2020-12" db="EMBL/GenBank/DDBJ databases">
        <title>Chryseobacterium endoalhailicus sp. nov., isolated from seed of leguminous plant.</title>
        <authorList>
            <person name="Zhang X."/>
        </authorList>
    </citation>
    <scope>NUCLEOTIDE SEQUENCE [LARGE SCALE GENOMIC DNA]</scope>
    <source>
        <strain evidence="3 4">L7</strain>
    </source>
</reference>
<organism evidence="3 4">
    <name type="scientific">Chryseobacterium endalhagicum</name>
    <dbReference type="NCBI Taxonomy" id="2797638"/>
    <lineage>
        <taxon>Bacteria</taxon>
        <taxon>Pseudomonadati</taxon>
        <taxon>Bacteroidota</taxon>
        <taxon>Flavobacteriia</taxon>
        <taxon>Flavobacteriales</taxon>
        <taxon>Weeksellaceae</taxon>
        <taxon>Chryseobacterium group</taxon>
        <taxon>Chryseobacterium</taxon>
    </lineage>
</organism>
<evidence type="ECO:0000313" key="4">
    <source>
        <dbReference type="Proteomes" id="UP000661696"/>
    </source>
</evidence>
<feature type="domain" description="HTH cro/C1-type" evidence="2">
    <location>
        <begin position="4"/>
        <end position="58"/>
    </location>
</feature>
<gene>
    <name evidence="3" type="ORF">JET18_05565</name>
</gene>
<dbReference type="PROSITE" id="PS50943">
    <property type="entry name" value="HTH_CROC1"/>
    <property type="match status" value="1"/>
</dbReference>
<feature type="coiled-coil region" evidence="1">
    <location>
        <begin position="99"/>
        <end position="126"/>
    </location>
</feature>
<keyword evidence="1" id="KW-0175">Coiled coil</keyword>
<dbReference type="SUPFAM" id="SSF47413">
    <property type="entry name" value="lambda repressor-like DNA-binding domains"/>
    <property type="match status" value="1"/>
</dbReference>
<evidence type="ECO:0000259" key="2">
    <source>
        <dbReference type="PROSITE" id="PS50943"/>
    </source>
</evidence>
<dbReference type="EMBL" id="JAELVM010000001">
    <property type="protein sequence ID" value="MBL1220295.1"/>
    <property type="molecule type" value="Genomic_DNA"/>
</dbReference>
<evidence type="ECO:0000313" key="3">
    <source>
        <dbReference type="EMBL" id="MBL1220295.1"/>
    </source>
</evidence>
<dbReference type="InterPro" id="IPR010982">
    <property type="entry name" value="Lambda_DNA-bd_dom_sf"/>
</dbReference>
<dbReference type="CDD" id="cd00093">
    <property type="entry name" value="HTH_XRE"/>
    <property type="match status" value="1"/>
</dbReference>
<dbReference type="InterPro" id="IPR001387">
    <property type="entry name" value="Cro/C1-type_HTH"/>
</dbReference>
<dbReference type="RefSeq" id="WP_202089622.1">
    <property type="nucleotide sequence ID" value="NZ_JAELVM010000001.1"/>
</dbReference>
<sequence>MEKLRNLRKQRGLTQEYMSNIIATDVSNYSRKESGGVRIYDDEWEKLAKALDVPVEEIKEDRASDLVQNNDNNGATFNDHAGNFQSTNYTYCNIPDYILENQQEYIKILKEQIDALKQEVKSLKSKR</sequence>
<comment type="caution">
    <text evidence="3">The sequence shown here is derived from an EMBL/GenBank/DDBJ whole genome shotgun (WGS) entry which is preliminary data.</text>
</comment>
<accession>A0ABS1QCD8</accession>
<keyword evidence="4" id="KW-1185">Reference proteome</keyword>
<dbReference type="SMART" id="SM00530">
    <property type="entry name" value="HTH_XRE"/>
    <property type="match status" value="1"/>
</dbReference>
<dbReference type="Pfam" id="PF01381">
    <property type="entry name" value="HTH_3"/>
    <property type="match status" value="1"/>
</dbReference>
<dbReference type="Proteomes" id="UP000661696">
    <property type="component" value="Unassembled WGS sequence"/>
</dbReference>
<evidence type="ECO:0000256" key="1">
    <source>
        <dbReference type="SAM" id="Coils"/>
    </source>
</evidence>
<dbReference type="Gene3D" id="1.10.260.40">
    <property type="entry name" value="lambda repressor-like DNA-binding domains"/>
    <property type="match status" value="1"/>
</dbReference>
<name>A0ABS1QCD8_9FLAO</name>
<protein>
    <submittedName>
        <fullName evidence="3">Helix-turn-helix transcriptional regulator</fullName>
    </submittedName>
</protein>
<proteinExistence type="predicted"/>